<accession>K1XIV7</accession>
<dbReference type="EMBL" id="AMFJ01036125">
    <property type="protein sequence ID" value="EKD25117.1"/>
    <property type="molecule type" value="Genomic_DNA"/>
</dbReference>
<dbReference type="AlphaFoldDB" id="K1XIV7"/>
<protein>
    <submittedName>
        <fullName evidence="1">Uncharacterized protein</fullName>
    </submittedName>
</protein>
<organism evidence="1">
    <name type="scientific">uncultured bacterium</name>
    <name type="common">gcode 4</name>
    <dbReference type="NCBI Taxonomy" id="1234023"/>
    <lineage>
        <taxon>Bacteria</taxon>
        <taxon>environmental samples</taxon>
    </lineage>
</organism>
<reference evidence="1" key="1">
    <citation type="journal article" date="2012" name="Science">
        <title>Fermentation, hydrogen, and sulfur metabolism in multiple uncultivated bacterial phyla.</title>
        <authorList>
            <person name="Wrighton K.C."/>
            <person name="Thomas B.C."/>
            <person name="Sharon I."/>
            <person name="Miller C.S."/>
            <person name="Castelle C.J."/>
            <person name="VerBerkmoes N.C."/>
            <person name="Wilkins M.J."/>
            <person name="Hettich R.L."/>
            <person name="Lipton M.S."/>
            <person name="Williams K.H."/>
            <person name="Long P.E."/>
            <person name="Banfield J.F."/>
        </authorList>
    </citation>
    <scope>NUCLEOTIDE SEQUENCE [LARGE SCALE GENOMIC DNA]</scope>
</reference>
<gene>
    <name evidence="1" type="ORF">ACD_80C00118G0026</name>
</gene>
<comment type="caution">
    <text evidence="1">The sequence shown here is derived from an EMBL/GenBank/DDBJ whole genome shotgun (WGS) entry which is preliminary data.</text>
</comment>
<evidence type="ECO:0000313" key="1">
    <source>
        <dbReference type="EMBL" id="EKD25117.1"/>
    </source>
</evidence>
<name>K1XIV7_9BACT</name>
<proteinExistence type="predicted"/>
<sequence>MKTKFMVASSIWLLWITSMILWATTFASETNTGRMMWWWSWTKITKMMRNHDNMMKKFASTGEAEAFKTAIEQSITNNDYTAYIAVNTNYNITKYLTKDQFTAMATEKAHQQKILDALKNGDYATWKTLNTDNPILKKIDTEAKFKKLQEMESYKEKMDTLSKELGLQGQMKGGMRWGMEIGKGIKRGMKGRKMNVKWQLN</sequence>